<proteinExistence type="predicted"/>
<evidence type="ECO:0000313" key="2">
    <source>
        <dbReference type="EMBL" id="MBX36288.1"/>
    </source>
</evidence>
<accession>A0A2P2N1F1</accession>
<dbReference type="EMBL" id="GGEC01055804">
    <property type="protein sequence ID" value="MBX36288.1"/>
    <property type="molecule type" value="Transcribed_RNA"/>
</dbReference>
<keyword evidence="1" id="KW-0472">Membrane</keyword>
<evidence type="ECO:0000256" key="1">
    <source>
        <dbReference type="SAM" id="Phobius"/>
    </source>
</evidence>
<protein>
    <submittedName>
        <fullName evidence="2">Uncharacterized protein</fullName>
    </submittedName>
</protein>
<reference evidence="2" key="1">
    <citation type="submission" date="2018-02" db="EMBL/GenBank/DDBJ databases">
        <title>Rhizophora mucronata_Transcriptome.</title>
        <authorList>
            <person name="Meera S.P."/>
            <person name="Sreeshan A."/>
            <person name="Augustine A."/>
        </authorList>
    </citation>
    <scope>NUCLEOTIDE SEQUENCE</scope>
    <source>
        <tissue evidence="2">Leaf</tissue>
    </source>
</reference>
<dbReference type="AlphaFoldDB" id="A0A2P2N1F1"/>
<organism evidence="2">
    <name type="scientific">Rhizophora mucronata</name>
    <name type="common">Asiatic mangrove</name>
    <dbReference type="NCBI Taxonomy" id="61149"/>
    <lineage>
        <taxon>Eukaryota</taxon>
        <taxon>Viridiplantae</taxon>
        <taxon>Streptophyta</taxon>
        <taxon>Embryophyta</taxon>
        <taxon>Tracheophyta</taxon>
        <taxon>Spermatophyta</taxon>
        <taxon>Magnoliopsida</taxon>
        <taxon>eudicotyledons</taxon>
        <taxon>Gunneridae</taxon>
        <taxon>Pentapetalae</taxon>
        <taxon>rosids</taxon>
        <taxon>fabids</taxon>
        <taxon>Malpighiales</taxon>
        <taxon>Rhizophoraceae</taxon>
        <taxon>Rhizophora</taxon>
    </lineage>
</organism>
<keyword evidence="1" id="KW-0812">Transmembrane</keyword>
<feature type="transmembrane region" description="Helical" evidence="1">
    <location>
        <begin position="18"/>
        <end position="43"/>
    </location>
</feature>
<keyword evidence="1" id="KW-1133">Transmembrane helix</keyword>
<name>A0A2P2N1F1_RHIMU</name>
<sequence length="45" mass="4961">MNIITIHTPFSLAQVLKASYICSVLTSLVVLHSSFLTIILWVLSS</sequence>